<dbReference type="Pfam" id="PF13401">
    <property type="entry name" value="AAA_22"/>
    <property type="match status" value="1"/>
</dbReference>
<evidence type="ECO:0000313" key="6">
    <source>
        <dbReference type="EMBL" id="QTE29322.1"/>
    </source>
</evidence>
<dbReference type="SUPFAM" id="SSF52540">
    <property type="entry name" value="P-loop containing nucleoside triphosphate hydrolases"/>
    <property type="match status" value="1"/>
</dbReference>
<feature type="domain" description="OmpR/PhoB-type" evidence="4">
    <location>
        <begin position="13"/>
        <end position="81"/>
    </location>
</feature>
<dbReference type="Proteomes" id="UP000663937">
    <property type="component" value="Chromosome"/>
</dbReference>
<dbReference type="GO" id="GO:0000160">
    <property type="term" value="P:phosphorelay signal transduction system"/>
    <property type="evidence" value="ECO:0007669"/>
    <property type="project" value="InterPro"/>
</dbReference>
<sequence>MQITTLGPLAVDGRVVEGSRLPALLRRLLLARGRIVPAADLVDAVWDGAPPADASGALQALVTRTRRLGLSVTATAGGYRLDATGLEVDALIAQDRLGAARAATAAGDHARAASLAAQGLALWPDDDARATGPAGRLYTDLLALRVEAALAAGPARDAELGRGVGLLDALRDAVGQRPTDEPLTDLLMRALAAHGRDGEALAAYARLRDELAQTYGTDPSAAVGRTHVALLRGELTAPAQTPSGPPAGAPASAPARPAWRRPTTPMLGRAADVAALERALATAPLVTVIAVGGAGKTRLAVEVARRASERGEAVHAVELASVRDPAEILPALLTALGAAETAADADGPLERRVLAPRERMIRAVATLEGLLVLDNCEHLLAPVADIATQVLAAAGPGLRVLATSRAALGVVGEAVHPVHTLADDAALALLESRARALRPALAWDRVVALELCHRLDNLPLALELAAARLRSMPLTDVLAGVEHRFALLDHALRGLPDRHAGLWAMVDWSWALLEPAARALLRDLAVVPAPFTADLAAAVGRVAGPDGAGSGLAVLVDQSLLTLEEPGGGRPARYRMLETVREYGEARLALDGARDEVMERLADWAAVRARSLRAGYVGPGQLAALAATTDEHDTLVAALRWSVDRERARPAFAVAGALLTLWTMRGLHLEVLSWSRQLLRADEPVGRRAHLDPAHGPDPADADDVASVAAMVTVNGGIGNDLRVAALAVRLAGHVREARDGALSPRAAALVRLTAQFGIADDAVHLAAAAELIAAADPYLHGVGLFIRASLRENGGDVDDSFADVRAAYAFFELAGDHWGMGMAAMAVGRAGVSLDSAEADDWLTLAMTNLSLVGAVQDTRTLGVYREMRRALDGSAEAAAGLATTATAASSTGAERSHALIGLAILAAQGERWDEATERGDAAVSAARADEQSSPQGRIVTEVAAAVLRLRAGRDAEGLLAVAGHGALSTSDMPVLGAVALGYAELAHSRDEPARADELWALGMRLGANFATMFGPPAAGLFELAPNDARTALLERARASSAADTVARIAALIAPS</sequence>
<accession>A0A8A4ZBN4</accession>
<dbReference type="InterPro" id="IPR001867">
    <property type="entry name" value="OmpR/PhoB-type_DNA-bd"/>
</dbReference>
<dbReference type="SUPFAM" id="SSF46894">
    <property type="entry name" value="C-terminal effector domain of the bipartite response regulators"/>
    <property type="match status" value="1"/>
</dbReference>
<reference evidence="6" key="1">
    <citation type="submission" date="2021-03" db="EMBL/GenBank/DDBJ databases">
        <title>Pengzhenrongella sicca gen. nov., sp. nov., a new member of suborder Micrococcineae isolated from High-Arctic tundra soil.</title>
        <authorList>
            <person name="Peng F."/>
        </authorList>
    </citation>
    <scope>NUCLEOTIDE SEQUENCE</scope>
    <source>
        <strain evidence="6">LRZ-2</strain>
    </source>
</reference>
<keyword evidence="7" id="KW-1185">Reference proteome</keyword>
<dbReference type="SMART" id="SM01043">
    <property type="entry name" value="BTAD"/>
    <property type="match status" value="1"/>
</dbReference>
<dbReference type="Gene3D" id="1.10.10.10">
    <property type="entry name" value="Winged helix-like DNA-binding domain superfamily/Winged helix DNA-binding domain"/>
    <property type="match status" value="1"/>
</dbReference>
<comment type="similarity">
    <text evidence="1">Belongs to the AfsR/DnrI/RedD regulatory family.</text>
</comment>
<evidence type="ECO:0000256" key="2">
    <source>
        <dbReference type="ARBA" id="ARBA00023125"/>
    </source>
</evidence>
<gene>
    <name evidence="6" type="ORF">J4E96_18945</name>
</gene>
<feature type="compositionally biased region" description="Low complexity" evidence="3">
    <location>
        <begin position="249"/>
        <end position="258"/>
    </location>
</feature>
<dbReference type="InterPro" id="IPR036388">
    <property type="entry name" value="WH-like_DNA-bd_sf"/>
</dbReference>
<dbReference type="InterPro" id="IPR016032">
    <property type="entry name" value="Sig_transdc_resp-reg_C-effctor"/>
</dbReference>
<dbReference type="SMART" id="SM00862">
    <property type="entry name" value="Trans_reg_C"/>
    <property type="match status" value="1"/>
</dbReference>
<evidence type="ECO:0000256" key="3">
    <source>
        <dbReference type="SAM" id="MobiDB-lite"/>
    </source>
</evidence>
<dbReference type="RefSeq" id="WP_227423595.1">
    <property type="nucleotide sequence ID" value="NZ_CP071868.1"/>
</dbReference>
<name>A0A8A4ZBN4_9MICO</name>
<dbReference type="InterPro" id="IPR027417">
    <property type="entry name" value="P-loop_NTPase"/>
</dbReference>
<dbReference type="InterPro" id="IPR049945">
    <property type="entry name" value="AAA_22"/>
</dbReference>
<protein>
    <submittedName>
        <fullName evidence="6">Transcriptional regulator</fullName>
    </submittedName>
</protein>
<dbReference type="PANTHER" id="PTHR47691">
    <property type="entry name" value="REGULATOR-RELATED"/>
    <property type="match status" value="1"/>
</dbReference>
<evidence type="ECO:0000259" key="5">
    <source>
        <dbReference type="SMART" id="SM01043"/>
    </source>
</evidence>
<dbReference type="AlphaFoldDB" id="A0A8A4ZBN4"/>
<dbReference type="GO" id="GO:0003677">
    <property type="term" value="F:DNA binding"/>
    <property type="evidence" value="ECO:0007669"/>
    <property type="project" value="UniProtKB-KW"/>
</dbReference>
<dbReference type="Pfam" id="PF03704">
    <property type="entry name" value="BTAD"/>
    <property type="match status" value="1"/>
</dbReference>
<evidence type="ECO:0000313" key="7">
    <source>
        <dbReference type="Proteomes" id="UP000663937"/>
    </source>
</evidence>
<dbReference type="Gene3D" id="3.40.50.300">
    <property type="entry name" value="P-loop containing nucleotide triphosphate hydrolases"/>
    <property type="match status" value="1"/>
</dbReference>
<dbReference type="InterPro" id="IPR011990">
    <property type="entry name" value="TPR-like_helical_dom_sf"/>
</dbReference>
<feature type="region of interest" description="Disordered" evidence="3">
    <location>
        <begin position="237"/>
        <end position="258"/>
    </location>
</feature>
<feature type="domain" description="Bacterial transcriptional activator" evidence="5">
    <location>
        <begin position="88"/>
        <end position="231"/>
    </location>
</feature>
<dbReference type="PANTHER" id="PTHR47691:SF3">
    <property type="entry name" value="HTH-TYPE TRANSCRIPTIONAL REGULATOR RV0890C-RELATED"/>
    <property type="match status" value="1"/>
</dbReference>
<dbReference type="Pfam" id="PF25872">
    <property type="entry name" value="HTH_77"/>
    <property type="match status" value="1"/>
</dbReference>
<dbReference type="GO" id="GO:0006355">
    <property type="term" value="P:regulation of DNA-templated transcription"/>
    <property type="evidence" value="ECO:0007669"/>
    <property type="project" value="InterPro"/>
</dbReference>
<dbReference type="KEGG" id="psic:J4E96_18945"/>
<dbReference type="EMBL" id="CP071868">
    <property type="protein sequence ID" value="QTE29322.1"/>
    <property type="molecule type" value="Genomic_DNA"/>
</dbReference>
<dbReference type="InterPro" id="IPR058852">
    <property type="entry name" value="HTH_77"/>
</dbReference>
<evidence type="ECO:0000259" key="4">
    <source>
        <dbReference type="SMART" id="SM00862"/>
    </source>
</evidence>
<organism evidence="6 7">
    <name type="scientific">Pengzhenrongella sicca</name>
    <dbReference type="NCBI Taxonomy" id="2819238"/>
    <lineage>
        <taxon>Bacteria</taxon>
        <taxon>Bacillati</taxon>
        <taxon>Actinomycetota</taxon>
        <taxon>Actinomycetes</taxon>
        <taxon>Micrococcales</taxon>
        <taxon>Pengzhenrongella</taxon>
    </lineage>
</organism>
<dbReference type="GO" id="GO:0016887">
    <property type="term" value="F:ATP hydrolysis activity"/>
    <property type="evidence" value="ECO:0007669"/>
    <property type="project" value="InterPro"/>
</dbReference>
<evidence type="ECO:0000256" key="1">
    <source>
        <dbReference type="ARBA" id="ARBA00005820"/>
    </source>
</evidence>
<keyword evidence="2" id="KW-0238">DNA-binding</keyword>
<proteinExistence type="inferred from homology"/>
<dbReference type="SUPFAM" id="SSF48452">
    <property type="entry name" value="TPR-like"/>
    <property type="match status" value="1"/>
</dbReference>
<dbReference type="Gene3D" id="1.25.40.10">
    <property type="entry name" value="Tetratricopeptide repeat domain"/>
    <property type="match status" value="1"/>
</dbReference>
<dbReference type="InterPro" id="IPR005158">
    <property type="entry name" value="BTAD"/>
</dbReference>